<dbReference type="EMBL" id="CAJVAX010000020">
    <property type="protein sequence ID" value="CAG7654104.1"/>
    <property type="molecule type" value="Genomic_DNA"/>
</dbReference>
<gene>
    <name evidence="2" type="ORF">SBRY_60362</name>
</gene>
<evidence type="ECO:0000313" key="2">
    <source>
        <dbReference type="EMBL" id="CAG7654104.1"/>
    </source>
</evidence>
<accession>A0A9W4H6A2</accession>
<reference evidence="2" key="1">
    <citation type="submission" date="2021-06" db="EMBL/GenBank/DDBJ databases">
        <authorList>
            <person name="Arsene-Ploetze F."/>
        </authorList>
    </citation>
    <scope>NUCLEOTIDE SEQUENCE</scope>
    <source>
        <strain evidence="2">SBRY1</strain>
    </source>
</reference>
<feature type="compositionally biased region" description="Basic residues" evidence="1">
    <location>
        <begin position="54"/>
        <end position="64"/>
    </location>
</feature>
<feature type="compositionally biased region" description="Low complexity" evidence="1">
    <location>
        <begin position="44"/>
        <end position="53"/>
    </location>
</feature>
<feature type="compositionally biased region" description="Basic and acidic residues" evidence="1">
    <location>
        <begin position="14"/>
        <end position="34"/>
    </location>
</feature>
<dbReference type="Proteomes" id="UP001153328">
    <property type="component" value="Unassembled WGS sequence"/>
</dbReference>
<evidence type="ECO:0000256" key="1">
    <source>
        <dbReference type="SAM" id="MobiDB-lite"/>
    </source>
</evidence>
<keyword evidence="3" id="KW-1185">Reference proteome</keyword>
<organism evidence="2 3">
    <name type="scientific">Actinacidiphila bryophytorum</name>
    <dbReference type="NCBI Taxonomy" id="1436133"/>
    <lineage>
        <taxon>Bacteria</taxon>
        <taxon>Bacillati</taxon>
        <taxon>Actinomycetota</taxon>
        <taxon>Actinomycetes</taxon>
        <taxon>Kitasatosporales</taxon>
        <taxon>Streptomycetaceae</taxon>
        <taxon>Actinacidiphila</taxon>
    </lineage>
</organism>
<comment type="caution">
    <text evidence="2">The sequence shown here is derived from an EMBL/GenBank/DDBJ whole genome shotgun (WGS) entry which is preliminary data.</text>
</comment>
<evidence type="ECO:0000313" key="3">
    <source>
        <dbReference type="Proteomes" id="UP001153328"/>
    </source>
</evidence>
<feature type="region of interest" description="Disordered" evidence="1">
    <location>
        <begin position="1"/>
        <end position="147"/>
    </location>
</feature>
<name>A0A9W4H6A2_9ACTN</name>
<protein>
    <submittedName>
        <fullName evidence="2">Uncharacterized protein</fullName>
    </submittedName>
</protein>
<dbReference type="AlphaFoldDB" id="A0A9W4H6A2"/>
<proteinExistence type="predicted"/>
<sequence length="147" mass="16340">MEEPAHRPQGRRAGQREADEEAGRQGRQDQDRQLRPVHRAARPRGLGRQVAAGLRRRRLRRRSRRGDQRHRGQGRAHLADPGEAALADPQGGQAGRHAAHGPHEHPRAGRLTLLRPSAAPRGRVVHPSPADLSRFVNFPGKSGNKER</sequence>